<evidence type="ECO:0000313" key="8">
    <source>
        <dbReference type="Proteomes" id="UP000257030"/>
    </source>
</evidence>
<dbReference type="SUPFAM" id="SSF88659">
    <property type="entry name" value="Sigma3 and sigma4 domains of RNA polymerase sigma factors"/>
    <property type="match status" value="1"/>
</dbReference>
<dbReference type="AlphaFoldDB" id="A0A3D9DNM4"/>
<evidence type="ECO:0000256" key="2">
    <source>
        <dbReference type="ARBA" id="ARBA00023015"/>
    </source>
</evidence>
<dbReference type="InterPro" id="IPR013249">
    <property type="entry name" value="RNA_pol_sigma70_r4_t2"/>
</dbReference>
<evidence type="ECO:0000259" key="6">
    <source>
        <dbReference type="Pfam" id="PF08281"/>
    </source>
</evidence>
<accession>A0A3D9DNM4</accession>
<protein>
    <submittedName>
        <fullName evidence="7">RNA polymerase sigma-70 factor</fullName>
    </submittedName>
</protein>
<dbReference type="Gene3D" id="1.10.1740.10">
    <property type="match status" value="1"/>
</dbReference>
<dbReference type="Gene3D" id="1.10.10.10">
    <property type="entry name" value="Winged helix-like DNA-binding domain superfamily/Winged helix DNA-binding domain"/>
    <property type="match status" value="1"/>
</dbReference>
<keyword evidence="4" id="KW-0804">Transcription</keyword>
<dbReference type="InterPro" id="IPR007627">
    <property type="entry name" value="RNA_pol_sigma70_r2"/>
</dbReference>
<dbReference type="GO" id="GO:0003677">
    <property type="term" value="F:DNA binding"/>
    <property type="evidence" value="ECO:0007669"/>
    <property type="project" value="InterPro"/>
</dbReference>
<dbReference type="Proteomes" id="UP000257030">
    <property type="component" value="Unassembled WGS sequence"/>
</dbReference>
<dbReference type="NCBIfam" id="TIGR02937">
    <property type="entry name" value="sigma70-ECF"/>
    <property type="match status" value="1"/>
</dbReference>
<dbReference type="PANTHER" id="PTHR43133:SF46">
    <property type="entry name" value="RNA POLYMERASE SIGMA-70 FACTOR ECF SUBFAMILY"/>
    <property type="match status" value="1"/>
</dbReference>
<comment type="caution">
    <text evidence="7">The sequence shown here is derived from an EMBL/GenBank/DDBJ whole genome shotgun (WGS) entry which is preliminary data.</text>
</comment>
<keyword evidence="2" id="KW-0805">Transcription regulation</keyword>
<name>A0A3D9DNM4_9FLAO</name>
<feature type="domain" description="RNA polymerase sigma factor 70 region 4 type 2" evidence="6">
    <location>
        <begin position="127"/>
        <end position="176"/>
    </location>
</feature>
<dbReference type="SUPFAM" id="SSF88946">
    <property type="entry name" value="Sigma2 domain of RNA polymerase sigma factors"/>
    <property type="match status" value="1"/>
</dbReference>
<reference evidence="7 8" key="1">
    <citation type="journal article" date="2010" name="Syst. Appl. Microbiol.">
        <title>Four new species of Chryseobacterium from the rhizosphere of coastal sand dune plants, Chryseobacterium elymi sp. nov., Chryseobacterium hagamense sp. nov., Chryseobacterium lathyri sp. nov. and Chryseobacterium rhizosphaerae sp. nov.</title>
        <authorList>
            <person name="Cho S.H."/>
            <person name="Lee K.S."/>
            <person name="Shin D.S."/>
            <person name="Han J.H."/>
            <person name="Park K.S."/>
            <person name="Lee C.H."/>
            <person name="Park K.H."/>
            <person name="Kim S.B."/>
        </authorList>
    </citation>
    <scope>NUCLEOTIDE SEQUENCE [LARGE SCALE GENOMIC DNA]</scope>
    <source>
        <strain evidence="7 8">KCTC 22547</strain>
    </source>
</reference>
<gene>
    <name evidence="7" type="ORF">DRF60_06700</name>
</gene>
<comment type="similarity">
    <text evidence="1">Belongs to the sigma-70 factor family. ECF subfamily.</text>
</comment>
<dbReference type="InterPro" id="IPR013325">
    <property type="entry name" value="RNA_pol_sigma_r2"/>
</dbReference>
<feature type="domain" description="RNA polymerase sigma-70 region 2" evidence="5">
    <location>
        <begin position="29"/>
        <end position="96"/>
    </location>
</feature>
<evidence type="ECO:0000313" key="7">
    <source>
        <dbReference type="EMBL" id="REC79506.1"/>
    </source>
</evidence>
<dbReference type="Pfam" id="PF08281">
    <property type="entry name" value="Sigma70_r4_2"/>
    <property type="match status" value="1"/>
</dbReference>
<dbReference type="InterPro" id="IPR039425">
    <property type="entry name" value="RNA_pol_sigma-70-like"/>
</dbReference>
<proteinExistence type="inferred from homology"/>
<organism evidence="7 8">
    <name type="scientific">Chryseobacterium elymi</name>
    <dbReference type="NCBI Taxonomy" id="395936"/>
    <lineage>
        <taxon>Bacteria</taxon>
        <taxon>Pseudomonadati</taxon>
        <taxon>Bacteroidota</taxon>
        <taxon>Flavobacteriia</taxon>
        <taxon>Flavobacteriales</taxon>
        <taxon>Weeksellaceae</taxon>
        <taxon>Chryseobacterium group</taxon>
        <taxon>Chryseobacterium</taxon>
    </lineage>
</organism>
<keyword evidence="8" id="KW-1185">Reference proteome</keyword>
<evidence type="ECO:0000259" key="5">
    <source>
        <dbReference type="Pfam" id="PF04542"/>
    </source>
</evidence>
<dbReference type="InterPro" id="IPR036388">
    <property type="entry name" value="WH-like_DNA-bd_sf"/>
</dbReference>
<evidence type="ECO:0000256" key="4">
    <source>
        <dbReference type="ARBA" id="ARBA00023163"/>
    </source>
</evidence>
<keyword evidence="3" id="KW-0731">Sigma factor</keyword>
<dbReference type="PANTHER" id="PTHR43133">
    <property type="entry name" value="RNA POLYMERASE ECF-TYPE SIGMA FACTO"/>
    <property type="match status" value="1"/>
</dbReference>
<dbReference type="GO" id="GO:0016987">
    <property type="term" value="F:sigma factor activity"/>
    <property type="evidence" value="ECO:0007669"/>
    <property type="project" value="UniProtKB-KW"/>
</dbReference>
<evidence type="ECO:0000256" key="3">
    <source>
        <dbReference type="ARBA" id="ARBA00023082"/>
    </source>
</evidence>
<dbReference type="GO" id="GO:0006352">
    <property type="term" value="P:DNA-templated transcription initiation"/>
    <property type="evidence" value="ECO:0007669"/>
    <property type="project" value="InterPro"/>
</dbReference>
<dbReference type="EMBL" id="QNUH01000004">
    <property type="protein sequence ID" value="REC79506.1"/>
    <property type="molecule type" value="Genomic_DNA"/>
</dbReference>
<dbReference type="InterPro" id="IPR013324">
    <property type="entry name" value="RNA_pol_sigma_r3/r4-like"/>
</dbReference>
<sequence length="195" mass="22566">MMKNLENMTQDFLALRFAEGDQYAFSEIFHKFQPALVFFANRLISSYNLNDAEEIVQDIFVKLYEKRTSFKTLESVKAFLYISAKNACLNRIAKEKVRLRRFDHYIASFDESEDNILKNIIYSELIREISSEIDLLPTKCAQIMKQFFEEDKNAKEIAEDLNITVSTVKAQKARAISILKKRLSGAGIAFLLINL</sequence>
<dbReference type="InterPro" id="IPR014284">
    <property type="entry name" value="RNA_pol_sigma-70_dom"/>
</dbReference>
<dbReference type="Pfam" id="PF04542">
    <property type="entry name" value="Sigma70_r2"/>
    <property type="match status" value="1"/>
</dbReference>
<evidence type="ECO:0000256" key="1">
    <source>
        <dbReference type="ARBA" id="ARBA00010641"/>
    </source>
</evidence>